<accession>A0A0F9CZK4</accession>
<gene>
    <name evidence="1" type="ORF">LCGC14_2549560</name>
</gene>
<name>A0A0F9CZK4_9ZZZZ</name>
<reference evidence="1" key="1">
    <citation type="journal article" date="2015" name="Nature">
        <title>Complex archaea that bridge the gap between prokaryotes and eukaryotes.</title>
        <authorList>
            <person name="Spang A."/>
            <person name="Saw J.H."/>
            <person name="Jorgensen S.L."/>
            <person name="Zaremba-Niedzwiedzka K."/>
            <person name="Martijn J."/>
            <person name="Lind A.E."/>
            <person name="van Eijk R."/>
            <person name="Schleper C."/>
            <person name="Guy L."/>
            <person name="Ettema T.J."/>
        </authorList>
    </citation>
    <scope>NUCLEOTIDE SEQUENCE</scope>
</reference>
<dbReference type="AlphaFoldDB" id="A0A0F9CZK4"/>
<proteinExistence type="predicted"/>
<dbReference type="EMBL" id="LAZR01041805">
    <property type="protein sequence ID" value="KKL11061.1"/>
    <property type="molecule type" value="Genomic_DNA"/>
</dbReference>
<sequence length="150" mass="16765">MNSSKPIPPSESGFPDWAAEYLAASLTMDMTRDPDDPLVTRQSKVSINGLLFPLAEEDENQLIRLFCIYESLFKVARLNGNLGLGGELGPAPSSPLVTGRMRQMILRAEKRSRGKDVEAFTYISIDPQDYTIFSCHKLKDIPVIKIHTRP</sequence>
<comment type="caution">
    <text evidence="1">The sequence shown here is derived from an EMBL/GenBank/DDBJ whole genome shotgun (WGS) entry which is preliminary data.</text>
</comment>
<evidence type="ECO:0000313" key="1">
    <source>
        <dbReference type="EMBL" id="KKL11061.1"/>
    </source>
</evidence>
<organism evidence="1">
    <name type="scientific">marine sediment metagenome</name>
    <dbReference type="NCBI Taxonomy" id="412755"/>
    <lineage>
        <taxon>unclassified sequences</taxon>
        <taxon>metagenomes</taxon>
        <taxon>ecological metagenomes</taxon>
    </lineage>
</organism>
<protein>
    <submittedName>
        <fullName evidence="1">Uncharacterized protein</fullName>
    </submittedName>
</protein>
<feature type="non-terminal residue" evidence="1">
    <location>
        <position position="150"/>
    </location>
</feature>